<name>A0ABY2BRQ3_9ACTN</name>
<feature type="signal peptide" evidence="2">
    <location>
        <begin position="1"/>
        <end position="28"/>
    </location>
</feature>
<protein>
    <submittedName>
        <fullName evidence="3">Uncharacterized protein</fullName>
    </submittedName>
</protein>
<organism evidence="3 4">
    <name type="scientific">Kribbella orskensis</name>
    <dbReference type="NCBI Taxonomy" id="2512216"/>
    <lineage>
        <taxon>Bacteria</taxon>
        <taxon>Bacillati</taxon>
        <taxon>Actinomycetota</taxon>
        <taxon>Actinomycetes</taxon>
        <taxon>Propionibacteriales</taxon>
        <taxon>Kribbellaceae</taxon>
        <taxon>Kribbella</taxon>
    </lineage>
</organism>
<sequence length="197" mass="20500">MPTNTILSAARLAATVLVVLLLNGCADKIDSTSTPSAPASPAVSKPATTSAAVPTATTVPSMTAEEIAWLKAVATLHNTVDKAFMGTGNVYLTRAKMRSYANTLRSCSRELARIGSPGDRLQPVYVMVKQACQTFEKGAKCWDTAIRVSDAGGAVTGTADERTFTRASQCGFEAQGNGSNRLGSAEAKGEEIKAKVG</sequence>
<dbReference type="EMBL" id="SLWM01000002">
    <property type="protein sequence ID" value="TCO29580.1"/>
    <property type="molecule type" value="Genomic_DNA"/>
</dbReference>
<keyword evidence="2" id="KW-0732">Signal</keyword>
<dbReference type="RefSeq" id="WP_158292758.1">
    <property type="nucleotide sequence ID" value="NZ_SLWM01000002.1"/>
</dbReference>
<evidence type="ECO:0000313" key="3">
    <source>
        <dbReference type="EMBL" id="TCO29580.1"/>
    </source>
</evidence>
<evidence type="ECO:0000313" key="4">
    <source>
        <dbReference type="Proteomes" id="UP000295818"/>
    </source>
</evidence>
<evidence type="ECO:0000256" key="2">
    <source>
        <dbReference type="SAM" id="SignalP"/>
    </source>
</evidence>
<proteinExistence type="predicted"/>
<comment type="caution">
    <text evidence="3">The sequence shown here is derived from an EMBL/GenBank/DDBJ whole genome shotgun (WGS) entry which is preliminary data.</text>
</comment>
<keyword evidence="4" id="KW-1185">Reference proteome</keyword>
<gene>
    <name evidence="3" type="ORF">EV644_102300</name>
</gene>
<feature type="region of interest" description="Disordered" evidence="1">
    <location>
        <begin position="32"/>
        <end position="52"/>
    </location>
</feature>
<feature type="chain" id="PRO_5045895972" evidence="2">
    <location>
        <begin position="29"/>
        <end position="197"/>
    </location>
</feature>
<accession>A0ABY2BRQ3</accession>
<evidence type="ECO:0000256" key="1">
    <source>
        <dbReference type="SAM" id="MobiDB-lite"/>
    </source>
</evidence>
<feature type="region of interest" description="Disordered" evidence="1">
    <location>
        <begin position="175"/>
        <end position="197"/>
    </location>
</feature>
<feature type="compositionally biased region" description="Basic and acidic residues" evidence="1">
    <location>
        <begin position="187"/>
        <end position="197"/>
    </location>
</feature>
<reference evidence="3 4" key="1">
    <citation type="journal article" date="2015" name="Stand. Genomic Sci.">
        <title>Genomic Encyclopedia of Bacterial and Archaeal Type Strains, Phase III: the genomes of soil and plant-associated and newly described type strains.</title>
        <authorList>
            <person name="Whitman W.B."/>
            <person name="Woyke T."/>
            <person name="Klenk H.P."/>
            <person name="Zhou Y."/>
            <person name="Lilburn T.G."/>
            <person name="Beck B.J."/>
            <person name="De Vos P."/>
            <person name="Vandamme P."/>
            <person name="Eisen J.A."/>
            <person name="Garrity G."/>
            <person name="Hugenholtz P."/>
            <person name="Kyrpides N.C."/>
        </authorList>
    </citation>
    <scope>NUCLEOTIDE SEQUENCE [LARGE SCALE GENOMIC DNA]</scope>
    <source>
        <strain evidence="3 4">VKM Ac-2538</strain>
    </source>
</reference>
<dbReference type="Proteomes" id="UP000295818">
    <property type="component" value="Unassembled WGS sequence"/>
</dbReference>